<organism evidence="7 8">
    <name type="scientific">Lingula anatina</name>
    <name type="common">Brachiopod</name>
    <name type="synonym">Lingula unguis</name>
    <dbReference type="NCBI Taxonomy" id="7574"/>
    <lineage>
        <taxon>Eukaryota</taxon>
        <taxon>Metazoa</taxon>
        <taxon>Spiralia</taxon>
        <taxon>Lophotrochozoa</taxon>
        <taxon>Brachiopoda</taxon>
        <taxon>Linguliformea</taxon>
        <taxon>Lingulata</taxon>
        <taxon>Lingulida</taxon>
        <taxon>Linguloidea</taxon>
        <taxon>Lingulidae</taxon>
        <taxon>Lingula</taxon>
    </lineage>
</organism>
<dbReference type="KEGG" id="lak:106154671"/>
<keyword evidence="3" id="KW-0862">Zinc</keyword>
<dbReference type="InParanoid" id="A0A1S3HHT1"/>
<dbReference type="GO" id="GO:0008270">
    <property type="term" value="F:zinc ion binding"/>
    <property type="evidence" value="ECO:0007669"/>
    <property type="project" value="UniProtKB-KW"/>
</dbReference>
<keyword evidence="7" id="KW-1185">Reference proteome</keyword>
<dbReference type="Gene3D" id="1.10.8.10">
    <property type="entry name" value="DNA helicase RuvA subunit, C-terminal domain"/>
    <property type="match status" value="1"/>
</dbReference>
<dbReference type="RefSeq" id="XP_013384549.1">
    <property type="nucleotide sequence ID" value="XM_013529095.1"/>
</dbReference>
<keyword evidence="1" id="KW-0479">Metal-binding</keyword>
<evidence type="ECO:0000313" key="7">
    <source>
        <dbReference type="Proteomes" id="UP000085678"/>
    </source>
</evidence>
<sequence>MADRLACKRCGKIQSILKRCTRCQKVVYCSRECQVKDWTSHKDLCNKNVPESPSIRHTPNAKNFSKLNTEMDSTSLKTIQHSSEENSGDLHVSNVYEGENYKDQNISEVRLNNQHQCYGKENGPKSGGSHLESVQRRLLVEQNKCFQSENFPQVSSTTDKKTDCQHQDPKDHNQITKLPVQFDHGTQKQTVAENVDMQQTTSKVSGVIMFECKEREVTLSTSSRPSSSKCMDGPLDTDTKQLTSTIIVKGNKEKHKIPIQKHWSGEDIMQQIAHTVQIPLSKLKLICQGKLMGQGNIKEFITEKAVFQALGEKAESEEGLEKQDIEVVLKQMNIDRNTAIKALRKTDNVIDAIIELGNR</sequence>
<keyword evidence="2 4" id="KW-0863">Zinc-finger</keyword>
<dbReference type="InterPro" id="IPR029071">
    <property type="entry name" value="Ubiquitin-like_domsf"/>
</dbReference>
<dbReference type="OrthoDB" id="3169036at2759"/>
<dbReference type="Gene3D" id="6.10.140.2220">
    <property type="match status" value="1"/>
</dbReference>
<dbReference type="STRING" id="7574.A0A1S3HHT1"/>
<dbReference type="PROSITE" id="PS01360">
    <property type="entry name" value="ZF_MYND_1"/>
    <property type="match status" value="1"/>
</dbReference>
<dbReference type="InterPro" id="IPR002893">
    <property type="entry name" value="Znf_MYND"/>
</dbReference>
<feature type="compositionally biased region" description="Basic and acidic residues" evidence="5">
    <location>
        <begin position="158"/>
        <end position="174"/>
    </location>
</feature>
<feature type="domain" description="MYND-type" evidence="6">
    <location>
        <begin position="7"/>
        <end position="45"/>
    </location>
</feature>
<dbReference type="Pfam" id="PF01753">
    <property type="entry name" value="zf-MYND"/>
    <property type="match status" value="1"/>
</dbReference>
<gene>
    <name evidence="8" type="primary">LOC106154671</name>
</gene>
<evidence type="ECO:0000256" key="1">
    <source>
        <dbReference type="ARBA" id="ARBA00022723"/>
    </source>
</evidence>
<dbReference type="Proteomes" id="UP000085678">
    <property type="component" value="Unplaced"/>
</dbReference>
<dbReference type="SUPFAM" id="SSF144232">
    <property type="entry name" value="HIT/MYND zinc finger-like"/>
    <property type="match status" value="1"/>
</dbReference>
<name>A0A1S3HHT1_LINAN</name>
<dbReference type="Gene3D" id="3.10.20.90">
    <property type="entry name" value="Phosphatidylinositol 3-kinase Catalytic Subunit, Chain A, domain 1"/>
    <property type="match status" value="1"/>
</dbReference>
<reference evidence="8" key="1">
    <citation type="submission" date="2025-08" db="UniProtKB">
        <authorList>
            <consortium name="RefSeq"/>
        </authorList>
    </citation>
    <scope>IDENTIFICATION</scope>
    <source>
        <tissue evidence="8">Gonads</tissue>
    </source>
</reference>
<evidence type="ECO:0000256" key="4">
    <source>
        <dbReference type="PROSITE-ProRule" id="PRU00134"/>
    </source>
</evidence>
<dbReference type="PROSITE" id="PS50865">
    <property type="entry name" value="ZF_MYND_2"/>
    <property type="match status" value="1"/>
</dbReference>
<accession>A0A1S3HHT1</accession>
<evidence type="ECO:0000313" key="8">
    <source>
        <dbReference type="RefSeq" id="XP_013384549.1"/>
    </source>
</evidence>
<feature type="region of interest" description="Disordered" evidence="5">
    <location>
        <begin position="151"/>
        <end position="175"/>
    </location>
</feature>
<dbReference type="GeneID" id="106154671"/>
<dbReference type="CDD" id="cd14278">
    <property type="entry name" value="UBA_NAC_like"/>
    <property type="match status" value="1"/>
</dbReference>
<evidence type="ECO:0000256" key="2">
    <source>
        <dbReference type="ARBA" id="ARBA00022771"/>
    </source>
</evidence>
<protein>
    <submittedName>
        <fullName evidence="8">Uncharacterized protein LOC106154671</fullName>
    </submittedName>
</protein>
<dbReference type="SUPFAM" id="SSF54236">
    <property type="entry name" value="Ubiquitin-like"/>
    <property type="match status" value="1"/>
</dbReference>
<evidence type="ECO:0000256" key="3">
    <source>
        <dbReference type="ARBA" id="ARBA00022833"/>
    </source>
</evidence>
<evidence type="ECO:0000259" key="6">
    <source>
        <dbReference type="PROSITE" id="PS50865"/>
    </source>
</evidence>
<dbReference type="AlphaFoldDB" id="A0A1S3HHT1"/>
<evidence type="ECO:0000256" key="5">
    <source>
        <dbReference type="SAM" id="MobiDB-lite"/>
    </source>
</evidence>
<proteinExistence type="predicted"/>